<dbReference type="Proteomes" id="UP000307440">
    <property type="component" value="Unassembled WGS sequence"/>
</dbReference>
<evidence type="ECO:0000313" key="2">
    <source>
        <dbReference type="EMBL" id="TFK16369.1"/>
    </source>
</evidence>
<proteinExistence type="predicted"/>
<dbReference type="EMBL" id="ML210894">
    <property type="protein sequence ID" value="TFK16369.1"/>
    <property type="molecule type" value="Genomic_DNA"/>
</dbReference>
<keyword evidence="1" id="KW-0812">Transmembrane</keyword>
<keyword evidence="3" id="KW-1185">Reference proteome</keyword>
<reference evidence="2 3" key="1">
    <citation type="journal article" date="2019" name="Nat. Ecol. Evol.">
        <title>Megaphylogeny resolves global patterns of mushroom evolution.</title>
        <authorList>
            <person name="Varga T."/>
            <person name="Krizsan K."/>
            <person name="Foldi C."/>
            <person name="Dima B."/>
            <person name="Sanchez-Garcia M."/>
            <person name="Sanchez-Ramirez S."/>
            <person name="Szollosi G.J."/>
            <person name="Szarkandi J.G."/>
            <person name="Papp V."/>
            <person name="Albert L."/>
            <person name="Andreopoulos W."/>
            <person name="Angelini C."/>
            <person name="Antonin V."/>
            <person name="Barry K.W."/>
            <person name="Bougher N.L."/>
            <person name="Buchanan P."/>
            <person name="Buyck B."/>
            <person name="Bense V."/>
            <person name="Catcheside P."/>
            <person name="Chovatia M."/>
            <person name="Cooper J."/>
            <person name="Damon W."/>
            <person name="Desjardin D."/>
            <person name="Finy P."/>
            <person name="Geml J."/>
            <person name="Haridas S."/>
            <person name="Hughes K."/>
            <person name="Justo A."/>
            <person name="Karasinski D."/>
            <person name="Kautmanova I."/>
            <person name="Kiss B."/>
            <person name="Kocsube S."/>
            <person name="Kotiranta H."/>
            <person name="LaButti K.M."/>
            <person name="Lechner B.E."/>
            <person name="Liimatainen K."/>
            <person name="Lipzen A."/>
            <person name="Lukacs Z."/>
            <person name="Mihaltcheva S."/>
            <person name="Morgado L.N."/>
            <person name="Niskanen T."/>
            <person name="Noordeloos M.E."/>
            <person name="Ohm R.A."/>
            <person name="Ortiz-Santana B."/>
            <person name="Ovrebo C."/>
            <person name="Racz N."/>
            <person name="Riley R."/>
            <person name="Savchenko A."/>
            <person name="Shiryaev A."/>
            <person name="Soop K."/>
            <person name="Spirin V."/>
            <person name="Szebenyi C."/>
            <person name="Tomsovsky M."/>
            <person name="Tulloss R.E."/>
            <person name="Uehling J."/>
            <person name="Grigoriev I.V."/>
            <person name="Vagvolgyi C."/>
            <person name="Papp T."/>
            <person name="Martin F.M."/>
            <person name="Miettinen O."/>
            <person name="Hibbett D.S."/>
            <person name="Nagy L.G."/>
        </authorList>
    </citation>
    <scope>NUCLEOTIDE SEQUENCE [LARGE SCALE GENOMIC DNA]</scope>
    <source>
        <strain evidence="2 3">CBS 121175</strain>
    </source>
</reference>
<gene>
    <name evidence="2" type="ORF">FA15DRAFT_711914</name>
</gene>
<feature type="transmembrane region" description="Helical" evidence="1">
    <location>
        <begin position="37"/>
        <end position="57"/>
    </location>
</feature>
<accession>A0A5C3K8I9</accession>
<dbReference type="AlphaFoldDB" id="A0A5C3K8I9"/>
<keyword evidence="1" id="KW-0472">Membrane</keyword>
<keyword evidence="1" id="KW-1133">Transmembrane helix</keyword>
<evidence type="ECO:0000256" key="1">
    <source>
        <dbReference type="SAM" id="Phobius"/>
    </source>
</evidence>
<name>A0A5C3K8I9_COPMA</name>
<sequence length="59" mass="6607">MSDWPQTTGSFNFTQDFHWYNITITSTGDGLPLGHFLAFWFICAVLLAFGVYGLAVCRA</sequence>
<evidence type="ECO:0000313" key="3">
    <source>
        <dbReference type="Proteomes" id="UP000307440"/>
    </source>
</evidence>
<protein>
    <submittedName>
        <fullName evidence="2">Uncharacterized protein</fullName>
    </submittedName>
</protein>
<organism evidence="2 3">
    <name type="scientific">Coprinopsis marcescibilis</name>
    <name type="common">Agaric fungus</name>
    <name type="synonym">Psathyrella marcescibilis</name>
    <dbReference type="NCBI Taxonomy" id="230819"/>
    <lineage>
        <taxon>Eukaryota</taxon>
        <taxon>Fungi</taxon>
        <taxon>Dikarya</taxon>
        <taxon>Basidiomycota</taxon>
        <taxon>Agaricomycotina</taxon>
        <taxon>Agaricomycetes</taxon>
        <taxon>Agaricomycetidae</taxon>
        <taxon>Agaricales</taxon>
        <taxon>Agaricineae</taxon>
        <taxon>Psathyrellaceae</taxon>
        <taxon>Coprinopsis</taxon>
    </lineage>
</organism>